<proteinExistence type="predicted"/>
<keyword evidence="1" id="KW-0472">Membrane</keyword>
<feature type="transmembrane region" description="Helical" evidence="1">
    <location>
        <begin position="20"/>
        <end position="40"/>
    </location>
</feature>
<name>A0A382B9U0_9ZZZZ</name>
<reference evidence="2" key="1">
    <citation type="submission" date="2018-05" db="EMBL/GenBank/DDBJ databases">
        <authorList>
            <person name="Lanie J.A."/>
            <person name="Ng W.-L."/>
            <person name="Kazmierczak K.M."/>
            <person name="Andrzejewski T.M."/>
            <person name="Davidsen T.M."/>
            <person name="Wayne K.J."/>
            <person name="Tettelin H."/>
            <person name="Glass J.I."/>
            <person name="Rusch D."/>
            <person name="Podicherti R."/>
            <person name="Tsui H.-C.T."/>
            <person name="Winkler M.E."/>
        </authorList>
    </citation>
    <scope>NUCLEOTIDE SEQUENCE</scope>
</reference>
<keyword evidence="1" id="KW-0812">Transmembrane</keyword>
<evidence type="ECO:0000313" key="2">
    <source>
        <dbReference type="EMBL" id="SVB10374.1"/>
    </source>
</evidence>
<sequence>MPIILLFMLIFIDRNNKVYVGGFLLLLFLYTIILVTRILYAKKVWHKEFNDKDYANDASIIKMQDLTEKFDK</sequence>
<keyword evidence="1" id="KW-1133">Transmembrane helix</keyword>
<organism evidence="2">
    <name type="scientific">marine metagenome</name>
    <dbReference type="NCBI Taxonomy" id="408172"/>
    <lineage>
        <taxon>unclassified sequences</taxon>
        <taxon>metagenomes</taxon>
        <taxon>ecological metagenomes</taxon>
    </lineage>
</organism>
<accession>A0A382B9U0</accession>
<dbReference type="EMBL" id="UINC01028780">
    <property type="protein sequence ID" value="SVB10374.1"/>
    <property type="molecule type" value="Genomic_DNA"/>
</dbReference>
<dbReference type="AlphaFoldDB" id="A0A382B9U0"/>
<protein>
    <submittedName>
        <fullName evidence="2">Uncharacterized protein</fullName>
    </submittedName>
</protein>
<gene>
    <name evidence="2" type="ORF">METZ01_LOCUS163228</name>
</gene>
<evidence type="ECO:0000256" key="1">
    <source>
        <dbReference type="SAM" id="Phobius"/>
    </source>
</evidence>